<evidence type="ECO:0000256" key="4">
    <source>
        <dbReference type="ARBA" id="ARBA00022729"/>
    </source>
</evidence>
<accession>A0ABW5QMB0</accession>
<gene>
    <name evidence="7" type="primary">csgH</name>
    <name evidence="7" type="ORF">ACFSX5_13665</name>
</gene>
<dbReference type="InterPro" id="IPR047726">
    <property type="entry name" value="CsgH_dom"/>
</dbReference>
<keyword evidence="4" id="KW-0732">Signal</keyword>
<dbReference type="EMBL" id="JBHUNP010000001">
    <property type="protein sequence ID" value="MFD2648832.1"/>
    <property type="molecule type" value="Genomic_DNA"/>
</dbReference>
<evidence type="ECO:0000256" key="2">
    <source>
        <dbReference type="ARBA" id="ARBA00006329"/>
    </source>
</evidence>
<reference evidence="8" key="1">
    <citation type="journal article" date="2019" name="Int. J. Syst. Evol. Microbiol.">
        <title>The Global Catalogue of Microorganisms (GCM) 10K type strain sequencing project: providing services to taxonomists for standard genome sequencing and annotation.</title>
        <authorList>
            <consortium name="The Broad Institute Genomics Platform"/>
            <consortium name="The Broad Institute Genome Sequencing Center for Infectious Disease"/>
            <person name="Wu L."/>
            <person name="Ma J."/>
        </authorList>
    </citation>
    <scope>NUCLEOTIDE SEQUENCE [LARGE SCALE GENOMIC DNA]</scope>
    <source>
        <strain evidence="8">CCM 7427</strain>
    </source>
</reference>
<comment type="caution">
    <text evidence="7">The sequence shown here is derived from an EMBL/GenBank/DDBJ whole genome shotgun (WGS) entry which is preliminary data.</text>
</comment>
<dbReference type="Gene3D" id="2.60.40.2420">
    <property type="match status" value="1"/>
</dbReference>
<dbReference type="NCBIfam" id="NF041112">
    <property type="entry name" value="chap_CsgH_alph"/>
    <property type="match status" value="1"/>
</dbReference>
<dbReference type="Proteomes" id="UP001597521">
    <property type="component" value="Unassembled WGS sequence"/>
</dbReference>
<proteinExistence type="inferred from homology"/>
<keyword evidence="8" id="KW-1185">Reference proteome</keyword>
<dbReference type="InterPro" id="IPR014491">
    <property type="entry name" value="Curli_production_prot_CsgC"/>
</dbReference>
<sequence>MLTGTAVAAVAAELLVAFQPTTDGVTVVAEAEAAKAIDVTAEVLIQRSGSTGSTTSRQTVEVSLSPHHKQVLARFSTNLPAGHTIEVSATLRSDGRLLQEVTATYP</sequence>
<organism evidence="7 8">
    <name type="scientific">Devosia albogilva</name>
    <dbReference type="NCBI Taxonomy" id="429726"/>
    <lineage>
        <taxon>Bacteria</taxon>
        <taxon>Pseudomonadati</taxon>
        <taxon>Pseudomonadota</taxon>
        <taxon>Alphaproteobacteria</taxon>
        <taxon>Hyphomicrobiales</taxon>
        <taxon>Devosiaceae</taxon>
        <taxon>Devosia</taxon>
    </lineage>
</organism>
<keyword evidence="6" id="KW-0143">Chaperone</keyword>
<evidence type="ECO:0000256" key="6">
    <source>
        <dbReference type="ARBA" id="ARBA00023186"/>
    </source>
</evidence>
<dbReference type="RefSeq" id="WP_386835648.1">
    <property type="nucleotide sequence ID" value="NZ_JBHUNP010000001.1"/>
</dbReference>
<evidence type="ECO:0000256" key="5">
    <source>
        <dbReference type="ARBA" id="ARBA00022764"/>
    </source>
</evidence>
<protein>
    <recommendedName>
        <fullName evidence="3">Curli assembly protein CsgC</fullName>
    </recommendedName>
</protein>
<evidence type="ECO:0000256" key="3">
    <source>
        <dbReference type="ARBA" id="ARBA00017442"/>
    </source>
</evidence>
<name>A0ABW5QMB0_9HYPH</name>
<keyword evidence="5" id="KW-0574">Periplasm</keyword>
<evidence type="ECO:0000256" key="1">
    <source>
        <dbReference type="ARBA" id="ARBA00004418"/>
    </source>
</evidence>
<dbReference type="InterPro" id="IPR053722">
    <property type="entry name" value="Curli_assembly_CsgC/AgfC"/>
</dbReference>
<evidence type="ECO:0000313" key="8">
    <source>
        <dbReference type="Proteomes" id="UP001597521"/>
    </source>
</evidence>
<dbReference type="Pfam" id="PF10610">
    <property type="entry name" value="Tafi-CsgC"/>
    <property type="match status" value="1"/>
</dbReference>
<comment type="similarity">
    <text evidence="2">Belongs to the CsgC/AgfC family.</text>
</comment>
<comment type="subcellular location">
    <subcellularLocation>
        <location evidence="1">Periplasm</location>
    </subcellularLocation>
</comment>
<evidence type="ECO:0000313" key="7">
    <source>
        <dbReference type="EMBL" id="MFD2648832.1"/>
    </source>
</evidence>